<comment type="function">
    <text evidence="3 18">Catalyzes the conversion of 3-deoxy-D-arabino-heptulosonate 7-phosphate (DAHP) to dehydroquinate (DHQ).</text>
</comment>
<keyword evidence="9 18" id="KW-0963">Cytoplasm</keyword>
<proteinExistence type="inferred from homology"/>
<evidence type="ECO:0000256" key="14">
    <source>
        <dbReference type="ARBA" id="ARBA00023027"/>
    </source>
</evidence>
<keyword evidence="12 18" id="KW-0547">Nucleotide-binding</keyword>
<evidence type="ECO:0000256" key="12">
    <source>
        <dbReference type="ARBA" id="ARBA00022741"/>
    </source>
</evidence>
<dbReference type="CDD" id="cd08195">
    <property type="entry name" value="DHQS"/>
    <property type="match status" value="1"/>
</dbReference>
<dbReference type="GO" id="GO:0000166">
    <property type="term" value="F:nucleotide binding"/>
    <property type="evidence" value="ECO:0007669"/>
    <property type="project" value="UniProtKB-KW"/>
</dbReference>
<dbReference type="GO" id="GO:0005737">
    <property type="term" value="C:cytoplasm"/>
    <property type="evidence" value="ECO:0007669"/>
    <property type="project" value="UniProtKB-SubCell"/>
</dbReference>
<name>A0A2U2N797_9GAMM</name>
<feature type="domain" description="3-dehydroquinate synthase C-terminal" evidence="20">
    <location>
        <begin position="185"/>
        <end position="328"/>
    </location>
</feature>
<keyword evidence="15 18" id="KW-0057">Aromatic amino acid biosynthesis</keyword>
<feature type="domain" description="3-dehydroquinate synthase N-terminal" evidence="19">
    <location>
        <begin position="71"/>
        <end position="183"/>
    </location>
</feature>
<evidence type="ECO:0000256" key="16">
    <source>
        <dbReference type="ARBA" id="ARBA00023239"/>
    </source>
</evidence>
<dbReference type="Proteomes" id="UP000245474">
    <property type="component" value="Unassembled WGS sequence"/>
</dbReference>
<dbReference type="GO" id="GO:0009073">
    <property type="term" value="P:aromatic amino acid family biosynthetic process"/>
    <property type="evidence" value="ECO:0007669"/>
    <property type="project" value="UniProtKB-KW"/>
</dbReference>
<protein>
    <recommendedName>
        <fullName evidence="8 18">3-dehydroquinate synthase</fullName>
        <shortName evidence="18">DHQS</shortName>
        <ecNumber evidence="7 18">4.2.3.4</ecNumber>
    </recommendedName>
</protein>
<dbReference type="SUPFAM" id="SSF56796">
    <property type="entry name" value="Dehydroquinate synthase-like"/>
    <property type="match status" value="1"/>
</dbReference>
<comment type="cofactor">
    <cofactor evidence="18">
        <name>Co(2+)</name>
        <dbReference type="ChEBI" id="CHEBI:48828"/>
    </cofactor>
    <cofactor evidence="18">
        <name>Zn(2+)</name>
        <dbReference type="ChEBI" id="CHEBI:29105"/>
    </cofactor>
    <text evidence="18">Binds 1 divalent metal cation per subunit. Can use either Co(2+) or Zn(2+).</text>
</comment>
<dbReference type="Gene3D" id="3.40.50.1970">
    <property type="match status" value="1"/>
</dbReference>
<evidence type="ECO:0000313" key="21">
    <source>
        <dbReference type="EMBL" id="PWG64819.1"/>
    </source>
</evidence>
<comment type="pathway">
    <text evidence="5 18">Metabolic intermediate biosynthesis; chorismate biosynthesis; chorismate from D-erythrose 4-phosphate and phosphoenolpyruvate: step 2/7.</text>
</comment>
<feature type="binding site" evidence="18">
    <location>
        <position position="155"/>
    </location>
    <ligand>
        <name>NAD(+)</name>
        <dbReference type="ChEBI" id="CHEBI:57540"/>
    </ligand>
</feature>
<dbReference type="GO" id="GO:0003856">
    <property type="term" value="F:3-dehydroquinate synthase activity"/>
    <property type="evidence" value="ECO:0007669"/>
    <property type="project" value="UniProtKB-UniRule"/>
</dbReference>
<keyword evidence="11 18" id="KW-0479">Metal-binding</keyword>
<evidence type="ECO:0000256" key="13">
    <source>
        <dbReference type="ARBA" id="ARBA00022833"/>
    </source>
</evidence>
<dbReference type="Pfam" id="PF24621">
    <property type="entry name" value="DHQS_C"/>
    <property type="match status" value="1"/>
</dbReference>
<evidence type="ECO:0000256" key="9">
    <source>
        <dbReference type="ARBA" id="ARBA00022490"/>
    </source>
</evidence>
<evidence type="ECO:0000259" key="20">
    <source>
        <dbReference type="Pfam" id="PF24621"/>
    </source>
</evidence>
<evidence type="ECO:0000256" key="4">
    <source>
        <dbReference type="ARBA" id="ARBA00004496"/>
    </source>
</evidence>
<evidence type="ECO:0000256" key="8">
    <source>
        <dbReference type="ARBA" id="ARBA00017684"/>
    </source>
</evidence>
<feature type="binding site" evidence="18">
    <location>
        <begin position="75"/>
        <end position="80"/>
    </location>
    <ligand>
        <name>NAD(+)</name>
        <dbReference type="ChEBI" id="CHEBI:57540"/>
    </ligand>
</feature>
<accession>A0A2U2N797</accession>
<keyword evidence="17 18" id="KW-0170">Cobalt</keyword>
<dbReference type="InterPro" id="IPR016037">
    <property type="entry name" value="DHQ_synth_AroB"/>
</dbReference>
<evidence type="ECO:0000256" key="10">
    <source>
        <dbReference type="ARBA" id="ARBA00022605"/>
    </source>
</evidence>
<feature type="binding site" evidence="18">
    <location>
        <position position="146"/>
    </location>
    <ligand>
        <name>NAD(+)</name>
        <dbReference type="ChEBI" id="CHEBI:57540"/>
    </ligand>
</feature>
<dbReference type="PANTHER" id="PTHR43622">
    <property type="entry name" value="3-DEHYDROQUINATE SYNTHASE"/>
    <property type="match status" value="1"/>
</dbReference>
<dbReference type="PIRSF" id="PIRSF001455">
    <property type="entry name" value="DHQ_synth"/>
    <property type="match status" value="1"/>
</dbReference>
<keyword evidence="10 18" id="KW-0028">Amino-acid biosynthesis</keyword>
<evidence type="ECO:0000256" key="7">
    <source>
        <dbReference type="ARBA" id="ARBA00013031"/>
    </source>
</evidence>
<evidence type="ECO:0000256" key="2">
    <source>
        <dbReference type="ARBA" id="ARBA00001911"/>
    </source>
</evidence>
<comment type="similarity">
    <text evidence="6 18">Belongs to the sugar phosphate cyclases superfamily. Dehydroquinate synthase family.</text>
</comment>
<keyword evidence="13 18" id="KW-0862">Zinc</keyword>
<evidence type="ECO:0000256" key="17">
    <source>
        <dbReference type="ARBA" id="ARBA00023285"/>
    </source>
</evidence>
<dbReference type="Gene3D" id="1.20.1090.10">
    <property type="entry name" value="Dehydroquinate synthase-like - alpha domain"/>
    <property type="match status" value="1"/>
</dbReference>
<evidence type="ECO:0000256" key="3">
    <source>
        <dbReference type="ARBA" id="ARBA00003485"/>
    </source>
</evidence>
<keyword evidence="16 18" id="KW-0456">Lyase</keyword>
<feature type="binding site" evidence="18">
    <location>
        <begin position="133"/>
        <end position="134"/>
    </location>
    <ligand>
        <name>NAD(+)</name>
        <dbReference type="ChEBI" id="CHEBI:57540"/>
    </ligand>
</feature>
<dbReference type="InterPro" id="IPR056179">
    <property type="entry name" value="DHQS_C"/>
</dbReference>
<dbReference type="InterPro" id="IPR050071">
    <property type="entry name" value="Dehydroquinate_synthase"/>
</dbReference>
<dbReference type="FunFam" id="3.40.50.1970:FF:000001">
    <property type="entry name" value="3-dehydroquinate synthase"/>
    <property type="match status" value="1"/>
</dbReference>
<comment type="catalytic activity">
    <reaction evidence="1 18">
        <text>7-phospho-2-dehydro-3-deoxy-D-arabino-heptonate = 3-dehydroquinate + phosphate</text>
        <dbReference type="Rhea" id="RHEA:21968"/>
        <dbReference type="ChEBI" id="CHEBI:32364"/>
        <dbReference type="ChEBI" id="CHEBI:43474"/>
        <dbReference type="ChEBI" id="CHEBI:58394"/>
        <dbReference type="EC" id="4.2.3.4"/>
    </reaction>
</comment>
<gene>
    <name evidence="18" type="primary">aroB</name>
    <name evidence="21" type="ORF">DEM34_03185</name>
</gene>
<dbReference type="GO" id="GO:0046872">
    <property type="term" value="F:metal ion binding"/>
    <property type="evidence" value="ECO:0007669"/>
    <property type="project" value="UniProtKB-KW"/>
</dbReference>
<evidence type="ECO:0000256" key="11">
    <source>
        <dbReference type="ARBA" id="ARBA00022723"/>
    </source>
</evidence>
<dbReference type="NCBIfam" id="TIGR01357">
    <property type="entry name" value="aroB"/>
    <property type="match status" value="1"/>
</dbReference>
<evidence type="ECO:0000256" key="15">
    <source>
        <dbReference type="ARBA" id="ARBA00023141"/>
    </source>
</evidence>
<evidence type="ECO:0000256" key="5">
    <source>
        <dbReference type="ARBA" id="ARBA00004661"/>
    </source>
</evidence>
<comment type="caution">
    <text evidence="21">The sequence shown here is derived from an EMBL/GenBank/DDBJ whole genome shotgun (WGS) entry which is preliminary data.</text>
</comment>
<dbReference type="AlphaFoldDB" id="A0A2U2N797"/>
<sequence length="367" mass="39058">MPANPERRQVRVELPGRAYPIEIGRGLLDDGATVAGAVPGRQVLLVSNETVAPHYLARLEAALEGRLTASVVLPDGEAHKRLETTMAVYDQLIDAGFDRGCTVVALGGGVIGDLAGFAAATYQRGVAFVQVPTTLLAMVDSSVGGKTGVNHPRGKNMIGAFHQPRAVIADLAVLDTLPDRELRAGLAEVIKYGLLGDPEFLAWLEADIERLLAREPDALAYAVERSCRNKAAIVVEDEREAGRRALLNLGHTFGHAIEAATGYGPWLHGEAIAAGQCMAAWMSAELGWITPADYERVAALFARAGLPTRPPGIGGAAFRRHMAVDKKARDGQLRLVLLRRPGEAVVTGDYPATALTATLAHFEAHHA</sequence>
<comment type="subcellular location">
    <subcellularLocation>
        <location evidence="4 18">Cytoplasm</location>
    </subcellularLocation>
</comment>
<feature type="binding site" evidence="18">
    <location>
        <position position="188"/>
    </location>
    <ligand>
        <name>Zn(2+)</name>
        <dbReference type="ChEBI" id="CHEBI:29105"/>
    </ligand>
</feature>
<dbReference type="UniPathway" id="UPA00053">
    <property type="reaction ID" value="UER00085"/>
</dbReference>
<feature type="binding site" evidence="18">
    <location>
        <position position="251"/>
    </location>
    <ligand>
        <name>Zn(2+)</name>
        <dbReference type="ChEBI" id="CHEBI:29105"/>
    </ligand>
</feature>
<dbReference type="GO" id="GO:0009423">
    <property type="term" value="P:chorismate biosynthetic process"/>
    <property type="evidence" value="ECO:0007669"/>
    <property type="project" value="UniProtKB-UniRule"/>
</dbReference>
<dbReference type="PANTHER" id="PTHR43622:SF7">
    <property type="entry name" value="3-DEHYDROQUINATE SYNTHASE, CHLOROPLASTIC"/>
    <property type="match status" value="1"/>
</dbReference>
<comment type="cofactor">
    <cofactor evidence="2 18">
        <name>NAD(+)</name>
        <dbReference type="ChEBI" id="CHEBI:57540"/>
    </cofactor>
</comment>
<evidence type="ECO:0000259" key="19">
    <source>
        <dbReference type="Pfam" id="PF01761"/>
    </source>
</evidence>
<dbReference type="EC" id="4.2.3.4" evidence="7 18"/>
<feature type="binding site" evidence="18">
    <location>
        <begin position="109"/>
        <end position="113"/>
    </location>
    <ligand>
        <name>NAD(+)</name>
        <dbReference type="ChEBI" id="CHEBI:57540"/>
    </ligand>
</feature>
<evidence type="ECO:0000256" key="6">
    <source>
        <dbReference type="ARBA" id="ARBA00005412"/>
    </source>
</evidence>
<reference evidence="21 22" key="1">
    <citation type="submission" date="2018-05" db="EMBL/GenBank/DDBJ databases">
        <title>Spiribacter halobius sp. nov., a moderately halophilic bacterium isolated from marine solar saltern.</title>
        <authorList>
            <person name="Zheng W.-S."/>
            <person name="Lu D.-C."/>
            <person name="Du Z.-J."/>
        </authorList>
    </citation>
    <scope>NUCLEOTIDE SEQUENCE [LARGE SCALE GENOMIC DNA]</scope>
    <source>
        <strain evidence="21 22">E85</strain>
    </source>
</reference>
<dbReference type="HAMAP" id="MF_00110">
    <property type="entry name" value="DHQ_synthase"/>
    <property type="match status" value="1"/>
</dbReference>
<dbReference type="RefSeq" id="WP_109676205.1">
    <property type="nucleotide sequence ID" value="NZ_CP086615.1"/>
</dbReference>
<comment type="caution">
    <text evidence="18">Lacks conserved residue(s) required for the propagation of feature annotation.</text>
</comment>
<dbReference type="InterPro" id="IPR030960">
    <property type="entry name" value="DHQS/DOIS_N"/>
</dbReference>
<keyword evidence="14 18" id="KW-0520">NAD</keyword>
<evidence type="ECO:0000313" key="22">
    <source>
        <dbReference type="Proteomes" id="UP000245474"/>
    </source>
</evidence>
<dbReference type="EMBL" id="QFFI01000004">
    <property type="protein sequence ID" value="PWG64819.1"/>
    <property type="molecule type" value="Genomic_DNA"/>
</dbReference>
<dbReference type="Pfam" id="PF01761">
    <property type="entry name" value="DHQ_synthase"/>
    <property type="match status" value="1"/>
</dbReference>
<feature type="binding site" evidence="18">
    <location>
        <position position="268"/>
    </location>
    <ligand>
        <name>Zn(2+)</name>
        <dbReference type="ChEBI" id="CHEBI:29105"/>
    </ligand>
</feature>
<dbReference type="GO" id="GO:0008652">
    <property type="term" value="P:amino acid biosynthetic process"/>
    <property type="evidence" value="ECO:0007669"/>
    <property type="project" value="UniProtKB-KW"/>
</dbReference>
<keyword evidence="22" id="KW-1185">Reference proteome</keyword>
<evidence type="ECO:0000256" key="18">
    <source>
        <dbReference type="HAMAP-Rule" id="MF_00110"/>
    </source>
</evidence>
<organism evidence="21 22">
    <name type="scientific">Sediminicurvatus halobius</name>
    <dbReference type="NCBI Taxonomy" id="2182432"/>
    <lineage>
        <taxon>Bacteria</taxon>
        <taxon>Pseudomonadati</taxon>
        <taxon>Pseudomonadota</taxon>
        <taxon>Gammaproteobacteria</taxon>
        <taxon>Chromatiales</taxon>
        <taxon>Ectothiorhodospiraceae</taxon>
        <taxon>Sediminicurvatus</taxon>
    </lineage>
</organism>
<dbReference type="InterPro" id="IPR030963">
    <property type="entry name" value="DHQ_synth_fam"/>
</dbReference>
<evidence type="ECO:0000256" key="1">
    <source>
        <dbReference type="ARBA" id="ARBA00001393"/>
    </source>
</evidence>
<dbReference type="OrthoDB" id="9806583at2"/>